<evidence type="ECO:0000256" key="1">
    <source>
        <dbReference type="ARBA" id="ARBA00009684"/>
    </source>
</evidence>
<dbReference type="Pfam" id="PF00288">
    <property type="entry name" value="GHMP_kinases_N"/>
    <property type="match status" value="1"/>
</dbReference>
<dbReference type="GO" id="GO:0050515">
    <property type="term" value="F:4-(cytidine 5'-diphospho)-2-C-methyl-D-erythritol kinase activity"/>
    <property type="evidence" value="ECO:0007669"/>
    <property type="project" value="UniProtKB-EC"/>
</dbReference>
<evidence type="ECO:0000256" key="2">
    <source>
        <dbReference type="ARBA" id="ARBA00012052"/>
    </source>
</evidence>
<dbReference type="InterPro" id="IPR020568">
    <property type="entry name" value="Ribosomal_Su5_D2-typ_SF"/>
</dbReference>
<keyword evidence="5" id="KW-0418">Kinase</keyword>
<accession>A0A381R5I9</accession>
<feature type="domain" description="GHMP kinase C-terminal" evidence="9">
    <location>
        <begin position="181"/>
        <end position="236"/>
    </location>
</feature>
<dbReference type="Gene3D" id="3.30.230.10">
    <property type="match status" value="1"/>
</dbReference>
<dbReference type="PIRSF" id="PIRSF010376">
    <property type="entry name" value="IspE"/>
    <property type="match status" value="1"/>
</dbReference>
<gene>
    <name evidence="10" type="ORF">METZ01_LOCUS38982</name>
</gene>
<evidence type="ECO:0000313" key="10">
    <source>
        <dbReference type="EMBL" id="SUZ86128.1"/>
    </source>
</evidence>
<dbReference type="EMBL" id="UINC01001666">
    <property type="protein sequence ID" value="SUZ86128.1"/>
    <property type="molecule type" value="Genomic_DNA"/>
</dbReference>
<dbReference type="AlphaFoldDB" id="A0A381R5I9"/>
<dbReference type="SUPFAM" id="SSF55060">
    <property type="entry name" value="GHMP Kinase, C-terminal domain"/>
    <property type="match status" value="1"/>
</dbReference>
<dbReference type="GO" id="GO:0016114">
    <property type="term" value="P:terpenoid biosynthetic process"/>
    <property type="evidence" value="ECO:0007669"/>
    <property type="project" value="InterPro"/>
</dbReference>
<dbReference type="NCBIfam" id="TIGR00154">
    <property type="entry name" value="ispE"/>
    <property type="match status" value="1"/>
</dbReference>
<evidence type="ECO:0000256" key="5">
    <source>
        <dbReference type="ARBA" id="ARBA00022777"/>
    </source>
</evidence>
<dbReference type="InterPro" id="IPR014721">
    <property type="entry name" value="Ribsml_uS5_D2-typ_fold_subgr"/>
</dbReference>
<keyword evidence="4" id="KW-0547">Nucleotide-binding</keyword>
<dbReference type="InterPro" id="IPR013750">
    <property type="entry name" value="GHMP_kinase_C_dom"/>
</dbReference>
<evidence type="ECO:0000259" key="8">
    <source>
        <dbReference type="Pfam" id="PF00288"/>
    </source>
</evidence>
<dbReference type="InterPro" id="IPR036554">
    <property type="entry name" value="GHMP_kinase_C_sf"/>
</dbReference>
<evidence type="ECO:0000256" key="4">
    <source>
        <dbReference type="ARBA" id="ARBA00022741"/>
    </source>
</evidence>
<keyword evidence="3" id="KW-0808">Transferase</keyword>
<sequence>MDFGDELLLEKMENSCLITSNVDWIPTDKSNICYKAYNALKTLYPALGGICIQIEKKIPIGSGLGGGSANGAAVLKGLNNLYDLGLSMLELEKIGASVGADVSFFIRGGTQLGEGIGNKLTPLPNPISGIYLLVIPNIFINTSWAYTELGKKLKFDTKVPNFRGFLNEDNPSYKFEIFENDFERIVIPAYPEIGTIKQKLLKLGARFASLSGSGSTVFGIFDDDTLVTKAESFFQTSYQTILAHPA</sequence>
<evidence type="ECO:0000256" key="7">
    <source>
        <dbReference type="ARBA" id="ARBA00032554"/>
    </source>
</evidence>
<dbReference type="InterPro" id="IPR004424">
    <property type="entry name" value="IspE"/>
</dbReference>
<dbReference type="InterPro" id="IPR006204">
    <property type="entry name" value="GHMP_kinase_N_dom"/>
</dbReference>
<dbReference type="PANTHER" id="PTHR43527:SF2">
    <property type="entry name" value="4-DIPHOSPHOCYTIDYL-2-C-METHYL-D-ERYTHRITOL KINASE, CHLOROPLASTIC"/>
    <property type="match status" value="1"/>
</dbReference>
<feature type="domain" description="GHMP kinase N-terminal" evidence="8">
    <location>
        <begin position="31"/>
        <end position="109"/>
    </location>
</feature>
<dbReference type="SUPFAM" id="SSF54211">
    <property type="entry name" value="Ribosomal protein S5 domain 2-like"/>
    <property type="match status" value="1"/>
</dbReference>
<name>A0A381R5I9_9ZZZZ</name>
<dbReference type="PANTHER" id="PTHR43527">
    <property type="entry name" value="4-DIPHOSPHOCYTIDYL-2-C-METHYL-D-ERYTHRITOL KINASE, CHLOROPLASTIC"/>
    <property type="match status" value="1"/>
</dbReference>
<reference evidence="10" key="1">
    <citation type="submission" date="2018-05" db="EMBL/GenBank/DDBJ databases">
        <authorList>
            <person name="Lanie J.A."/>
            <person name="Ng W.-L."/>
            <person name="Kazmierczak K.M."/>
            <person name="Andrzejewski T.M."/>
            <person name="Davidsen T.M."/>
            <person name="Wayne K.J."/>
            <person name="Tettelin H."/>
            <person name="Glass J.I."/>
            <person name="Rusch D."/>
            <person name="Podicherti R."/>
            <person name="Tsui H.-C.T."/>
            <person name="Winkler M.E."/>
        </authorList>
    </citation>
    <scope>NUCLEOTIDE SEQUENCE</scope>
</reference>
<dbReference type="HAMAP" id="MF_00061">
    <property type="entry name" value="IspE"/>
    <property type="match status" value="1"/>
</dbReference>
<dbReference type="GO" id="GO:0005524">
    <property type="term" value="F:ATP binding"/>
    <property type="evidence" value="ECO:0007669"/>
    <property type="project" value="UniProtKB-KW"/>
</dbReference>
<evidence type="ECO:0000256" key="3">
    <source>
        <dbReference type="ARBA" id="ARBA00022679"/>
    </source>
</evidence>
<protein>
    <recommendedName>
        <fullName evidence="2">4-(cytidine 5'-diphospho)-2-C-methyl-D-erythritol kinase</fullName>
        <ecNumber evidence="2">2.7.1.148</ecNumber>
    </recommendedName>
    <alternativeName>
        <fullName evidence="7">4-(cytidine-5'-diphospho)-2-C-methyl-D-erythritol kinase</fullName>
    </alternativeName>
</protein>
<dbReference type="Gene3D" id="3.30.70.890">
    <property type="entry name" value="GHMP kinase, C-terminal domain"/>
    <property type="match status" value="1"/>
</dbReference>
<comment type="similarity">
    <text evidence="1">Belongs to the GHMP kinase family. IspE subfamily.</text>
</comment>
<evidence type="ECO:0000256" key="6">
    <source>
        <dbReference type="ARBA" id="ARBA00022840"/>
    </source>
</evidence>
<dbReference type="Pfam" id="PF08544">
    <property type="entry name" value="GHMP_kinases_C"/>
    <property type="match status" value="1"/>
</dbReference>
<evidence type="ECO:0000259" key="9">
    <source>
        <dbReference type="Pfam" id="PF08544"/>
    </source>
</evidence>
<dbReference type="EC" id="2.7.1.148" evidence="2"/>
<proteinExistence type="inferred from homology"/>
<organism evidence="10">
    <name type="scientific">marine metagenome</name>
    <dbReference type="NCBI Taxonomy" id="408172"/>
    <lineage>
        <taxon>unclassified sequences</taxon>
        <taxon>metagenomes</taxon>
        <taxon>ecological metagenomes</taxon>
    </lineage>
</organism>
<keyword evidence="6" id="KW-0067">ATP-binding</keyword>